<dbReference type="Pfam" id="PF00496">
    <property type="entry name" value="SBP_bac_5"/>
    <property type="match status" value="1"/>
</dbReference>
<sequence>MRLSSTRKARAIVVALAAGSLVLTACGGNNGGGDGKDNSNTQDDAAAQSKPVEFGDAEASKGPAEPIKGAKKGGTIRVYQESDFTHLDPGQIYVSDAGQLSSLIHRGLTTYKQDDEGGLTVVGDLATDSGTTEDDGKSWKFTLKDGVKDSDGDEITSKDLRHTIERRYAKFQTEGPTFIQEWLSGSGTTYRKALPDGPYEGKHLPDSVLETPDDKTIIFKFKTARPDLPQALTMPGYAVVPEAKDTKEKYTNGPVALGPYKIKEFKRGKGMQLEKNEHWDADTDPMRHQFVDGWNITYNHSRADQTKRIMSDRGEAKDSIQLSGSVDTPQVKKVVEDPEISKRTIQGYQPYVWQLNMNMDRIKDKRVRDAITHALPQKAILRPDGGAYGGEPAGGLLAPTLPGYDKSFDPYDKLKKPNGDLEKAKELLKEAGKEGMTLVYGHAAEPHRTEQAVIVEKALEKAGFKVEKKDIPGSAWYETVGKVDNKLDIYMTGWGQDWPSATTVVPVLYHGGNIADGKSNYSHIDDKKVNEQIDKALEITDPEEAQKEWVKIHEYIVEEINPAAPMYYTKQLQVYGSNVGGARYGQVKSYIDLTRLYLKS</sequence>
<feature type="chain" id="PRO_5038358575" evidence="2">
    <location>
        <begin position="26"/>
        <end position="600"/>
    </location>
</feature>
<dbReference type="GO" id="GO:0042597">
    <property type="term" value="C:periplasmic space"/>
    <property type="evidence" value="ECO:0007669"/>
    <property type="project" value="UniProtKB-ARBA"/>
</dbReference>
<gene>
    <name evidence="4" type="ORF">JGS22_016700</name>
</gene>
<dbReference type="RefSeq" id="WP_211039390.1">
    <property type="nucleotide sequence ID" value="NZ_JAELVF020000001.1"/>
</dbReference>
<dbReference type="AlphaFoldDB" id="A0A949JIE6"/>
<dbReference type="PANTHER" id="PTHR30290">
    <property type="entry name" value="PERIPLASMIC BINDING COMPONENT OF ABC TRANSPORTER"/>
    <property type="match status" value="1"/>
</dbReference>
<evidence type="ECO:0000313" key="4">
    <source>
        <dbReference type="EMBL" id="MBU7599205.1"/>
    </source>
</evidence>
<organism evidence="4 5">
    <name type="scientific">Streptomyces tardus</name>
    <dbReference type="NCBI Taxonomy" id="2780544"/>
    <lineage>
        <taxon>Bacteria</taxon>
        <taxon>Bacillati</taxon>
        <taxon>Actinomycetota</taxon>
        <taxon>Actinomycetes</taxon>
        <taxon>Kitasatosporales</taxon>
        <taxon>Streptomycetaceae</taxon>
        <taxon>Streptomyces</taxon>
    </lineage>
</organism>
<dbReference type="GO" id="GO:0015833">
    <property type="term" value="P:peptide transport"/>
    <property type="evidence" value="ECO:0007669"/>
    <property type="project" value="TreeGrafter"/>
</dbReference>
<dbReference type="GO" id="GO:0043190">
    <property type="term" value="C:ATP-binding cassette (ABC) transporter complex"/>
    <property type="evidence" value="ECO:0007669"/>
    <property type="project" value="InterPro"/>
</dbReference>
<dbReference type="InterPro" id="IPR000914">
    <property type="entry name" value="SBP_5_dom"/>
</dbReference>
<dbReference type="SUPFAM" id="SSF53850">
    <property type="entry name" value="Periplasmic binding protein-like II"/>
    <property type="match status" value="1"/>
</dbReference>
<proteinExistence type="predicted"/>
<name>A0A949JIE6_9ACTN</name>
<dbReference type="EMBL" id="JAELVF020000001">
    <property type="protein sequence ID" value="MBU7599205.1"/>
    <property type="molecule type" value="Genomic_DNA"/>
</dbReference>
<evidence type="ECO:0000259" key="3">
    <source>
        <dbReference type="Pfam" id="PF00496"/>
    </source>
</evidence>
<dbReference type="PANTHER" id="PTHR30290:SF83">
    <property type="entry name" value="ABC TRANSPORTER SUBSTRATE-BINDING PROTEIN"/>
    <property type="match status" value="1"/>
</dbReference>
<feature type="region of interest" description="Disordered" evidence="1">
    <location>
        <begin position="30"/>
        <end position="69"/>
    </location>
</feature>
<dbReference type="GO" id="GO:1904680">
    <property type="term" value="F:peptide transmembrane transporter activity"/>
    <property type="evidence" value="ECO:0007669"/>
    <property type="project" value="TreeGrafter"/>
</dbReference>
<dbReference type="Gene3D" id="3.40.190.10">
    <property type="entry name" value="Periplasmic binding protein-like II"/>
    <property type="match status" value="1"/>
</dbReference>
<evidence type="ECO:0000256" key="2">
    <source>
        <dbReference type="SAM" id="SignalP"/>
    </source>
</evidence>
<keyword evidence="5" id="KW-1185">Reference proteome</keyword>
<evidence type="ECO:0000313" key="5">
    <source>
        <dbReference type="Proteomes" id="UP000694501"/>
    </source>
</evidence>
<feature type="signal peptide" evidence="2">
    <location>
        <begin position="1"/>
        <end position="25"/>
    </location>
</feature>
<dbReference type="PROSITE" id="PS51257">
    <property type="entry name" value="PROKAR_LIPOPROTEIN"/>
    <property type="match status" value="1"/>
</dbReference>
<evidence type="ECO:0000256" key="1">
    <source>
        <dbReference type="SAM" id="MobiDB-lite"/>
    </source>
</evidence>
<reference evidence="4" key="1">
    <citation type="submission" date="2021-06" db="EMBL/GenBank/DDBJ databases">
        <title>Sequencing of actinobacteria type strains.</title>
        <authorList>
            <person name="Nguyen G.-S."/>
            <person name="Wentzel A."/>
        </authorList>
    </citation>
    <scope>NUCLEOTIDE SEQUENCE</scope>
    <source>
        <strain evidence="4">P38-E01</strain>
    </source>
</reference>
<comment type="caution">
    <text evidence="4">The sequence shown here is derived from an EMBL/GenBank/DDBJ whole genome shotgun (WGS) entry which is preliminary data.</text>
</comment>
<feature type="domain" description="Solute-binding protein family 5" evidence="3">
    <location>
        <begin position="120"/>
        <end position="514"/>
    </location>
</feature>
<dbReference type="InterPro" id="IPR039424">
    <property type="entry name" value="SBP_5"/>
</dbReference>
<dbReference type="Proteomes" id="UP000694501">
    <property type="component" value="Unassembled WGS sequence"/>
</dbReference>
<accession>A0A949JIE6</accession>
<dbReference type="CDD" id="cd08506">
    <property type="entry name" value="PBP2_clavulanate_OppA2"/>
    <property type="match status" value="1"/>
</dbReference>
<dbReference type="PIRSF" id="PIRSF002741">
    <property type="entry name" value="MppA"/>
    <property type="match status" value="1"/>
</dbReference>
<dbReference type="Gene3D" id="3.10.105.10">
    <property type="entry name" value="Dipeptide-binding Protein, Domain 3"/>
    <property type="match status" value="1"/>
</dbReference>
<protein>
    <submittedName>
        <fullName evidence="4">ABC transporter substrate-binding protein</fullName>
    </submittedName>
</protein>
<keyword evidence="2" id="KW-0732">Signal</keyword>
<dbReference type="InterPro" id="IPR030678">
    <property type="entry name" value="Peptide/Ni-bd"/>
</dbReference>